<name>A0A9J7BTF0_9BACT</name>
<evidence type="ECO:0000256" key="1">
    <source>
        <dbReference type="SAM" id="SignalP"/>
    </source>
</evidence>
<dbReference type="Gene3D" id="3.40.50.410">
    <property type="entry name" value="von Willebrand factor, type A domain"/>
    <property type="match status" value="1"/>
</dbReference>
<dbReference type="NCBIfam" id="TIGR03436">
    <property type="entry name" value="acidobact_VWFA"/>
    <property type="match status" value="1"/>
</dbReference>
<proteinExistence type="predicted"/>
<keyword evidence="3" id="KW-1185">Reference proteome</keyword>
<accession>A0A9J7BTF0</accession>
<dbReference type="SUPFAM" id="SSF53300">
    <property type="entry name" value="vWA-like"/>
    <property type="match status" value="1"/>
</dbReference>
<dbReference type="KEGG" id="orp:MOP44_27490"/>
<dbReference type="AlphaFoldDB" id="A0A9J7BTF0"/>
<feature type="signal peptide" evidence="1">
    <location>
        <begin position="1"/>
        <end position="22"/>
    </location>
</feature>
<evidence type="ECO:0000313" key="3">
    <source>
        <dbReference type="Proteomes" id="UP001059380"/>
    </source>
</evidence>
<dbReference type="RefSeq" id="WP_260793782.1">
    <property type="nucleotide sequence ID" value="NZ_CP093313.1"/>
</dbReference>
<protein>
    <submittedName>
        <fullName evidence="2">VWA domain-containing protein</fullName>
    </submittedName>
</protein>
<gene>
    <name evidence="2" type="ORF">MOP44_27490</name>
</gene>
<sequence length="355" mass="38185">MHFRSLASFVLFLPVAGAGAWAQLAPSPDAPPVSHAPAQPEDDQPVATFKLESSLVDLFFTVKDKSGQLVPHLNKDNCTVEEDKAPQKWRNFTAETDLPLTLGIMLDTSGSQEYVLPLEEDAGAEFLSEVLRKKDEAFLLSFDVDVDLLQDYTNNAHQLARAMRKAQINTAGGNGSSGIPGLGGGTVPTVGQPKGTLLYDAIYLAANEKLSQETGRKAMIILTDGEDQGSRTKIQDAIAAAQRSNAIIYVILIADTGFYGGFQMGYGGYSAAKKLSEETGGRLINVGNNGKKLQAAFQQIQDELRTQYVGTYTPSNAKLDGSFRHVAVSCGEGTHVQVRKGYFAPKAEPEKGRGQ</sequence>
<dbReference type="InterPro" id="IPR036465">
    <property type="entry name" value="vWFA_dom_sf"/>
</dbReference>
<organism evidence="2 3">
    <name type="scientific">Occallatibacter riparius</name>
    <dbReference type="NCBI Taxonomy" id="1002689"/>
    <lineage>
        <taxon>Bacteria</taxon>
        <taxon>Pseudomonadati</taxon>
        <taxon>Acidobacteriota</taxon>
        <taxon>Terriglobia</taxon>
        <taxon>Terriglobales</taxon>
        <taxon>Acidobacteriaceae</taxon>
        <taxon>Occallatibacter</taxon>
    </lineage>
</organism>
<dbReference type="EMBL" id="CP093313">
    <property type="protein sequence ID" value="UWZ84277.1"/>
    <property type="molecule type" value="Genomic_DNA"/>
</dbReference>
<keyword evidence="1" id="KW-0732">Signal</keyword>
<evidence type="ECO:0000313" key="2">
    <source>
        <dbReference type="EMBL" id="UWZ84277.1"/>
    </source>
</evidence>
<reference evidence="2" key="1">
    <citation type="submission" date="2021-04" db="EMBL/GenBank/DDBJ databases">
        <title>Phylogenetic analysis of Acidobacteriaceae.</title>
        <authorList>
            <person name="Qiu L."/>
            <person name="Zhang Q."/>
        </authorList>
    </citation>
    <scope>NUCLEOTIDE SEQUENCE</scope>
    <source>
        <strain evidence="2">DSM 25168</strain>
    </source>
</reference>
<dbReference type="InterPro" id="IPR017802">
    <property type="entry name" value="VWFA-rel_acidobac-type"/>
</dbReference>
<dbReference type="Proteomes" id="UP001059380">
    <property type="component" value="Chromosome"/>
</dbReference>
<feature type="chain" id="PRO_5039935488" evidence="1">
    <location>
        <begin position="23"/>
        <end position="355"/>
    </location>
</feature>